<sequence length="48" mass="5418">MLERLEEEVAVFFAVDIEHNSVGDKFFAELIQFILKCPAADVAMKVGF</sequence>
<reference evidence="1 2" key="1">
    <citation type="submission" date="2017-11" db="EMBL/GenBank/DDBJ databases">
        <title>Sequencing the genomes of 1000 actinobacteria strains.</title>
        <authorList>
            <person name="Klenk H.-P."/>
        </authorList>
    </citation>
    <scope>NUCLEOTIDE SEQUENCE [LARGE SCALE GENOMIC DNA]</scope>
    <source>
        <strain evidence="1 2">DSM 12798</strain>
    </source>
</reference>
<keyword evidence="2" id="KW-1185">Reference proteome</keyword>
<proteinExistence type="predicted"/>
<evidence type="ECO:0000313" key="1">
    <source>
        <dbReference type="EMBL" id="PJJ42995.1"/>
    </source>
</evidence>
<dbReference type="Proteomes" id="UP000229263">
    <property type="component" value="Unassembled WGS sequence"/>
</dbReference>
<accession>A0ABX4MUA6</accession>
<gene>
    <name evidence="1" type="ORF">ATK23_0165</name>
</gene>
<dbReference type="EMBL" id="PGEY01000001">
    <property type="protein sequence ID" value="PJJ42995.1"/>
    <property type="molecule type" value="Genomic_DNA"/>
</dbReference>
<organism evidence="1 2">
    <name type="scientific">Glutamicibacter mysorens</name>
    <dbReference type="NCBI Taxonomy" id="257984"/>
    <lineage>
        <taxon>Bacteria</taxon>
        <taxon>Bacillati</taxon>
        <taxon>Actinomycetota</taxon>
        <taxon>Actinomycetes</taxon>
        <taxon>Micrococcales</taxon>
        <taxon>Micrococcaceae</taxon>
        <taxon>Glutamicibacter</taxon>
    </lineage>
</organism>
<name>A0ABX4MUA6_9MICC</name>
<protein>
    <submittedName>
        <fullName evidence="1">Uncharacterized protein</fullName>
    </submittedName>
</protein>
<comment type="caution">
    <text evidence="1">The sequence shown here is derived from an EMBL/GenBank/DDBJ whole genome shotgun (WGS) entry which is preliminary data.</text>
</comment>
<evidence type="ECO:0000313" key="2">
    <source>
        <dbReference type="Proteomes" id="UP000229263"/>
    </source>
</evidence>